<protein>
    <submittedName>
        <fullName evidence="1">Uncharacterized protein</fullName>
    </submittedName>
</protein>
<evidence type="ECO:0000313" key="1">
    <source>
        <dbReference type="EMBL" id="MBE1557358.1"/>
    </source>
</evidence>
<keyword evidence="2" id="KW-1185">Reference proteome</keyword>
<organism evidence="1 2">
    <name type="scientific">Nonomuraea africana</name>
    <dbReference type="NCBI Taxonomy" id="46171"/>
    <lineage>
        <taxon>Bacteria</taxon>
        <taxon>Bacillati</taxon>
        <taxon>Actinomycetota</taxon>
        <taxon>Actinomycetes</taxon>
        <taxon>Streptosporangiales</taxon>
        <taxon>Streptosporangiaceae</taxon>
        <taxon>Nonomuraea</taxon>
    </lineage>
</organism>
<sequence length="426" mass="46809">MTTAMEQTMEACLWITPKIFDDLRDPAPGVAAFFDHHAAWLADRPVTVVFCAGNGDHVLNYAGRRAWADRFDWARYNCFALGPGGPAAISREHNRDWLARVRDGGERSANPYSAGPMFTVSEQPMDYRTLAGIYSAVRAEAERRGLRVNLLEYLEPGPEFCRSEWKTVRHPEAAAGTADAGGHLIPGVIDVTAPLVADSRPYAAFPAGIPSGLPAGDFVAAQTAAFAADFGLDGVMLGNQFGLVGFWHPDNAPPLTAERSAGVERFFLRLREAMGERLVYWMDTYWRAEVERAAWGMTDTAYLTLDAILVSTFAVLVERTEIVPNLLSKAALGGPRPLLGLDFVDPWYWYRTYLDDRRTYLYQREVLAAHAASVAGVSFFANDTFGHFVPESELAATLEVVRKARGAQRHQGAEVARARGLAPPGL</sequence>
<dbReference type="RefSeq" id="WP_192773003.1">
    <property type="nucleotide sequence ID" value="NZ_JADBEF010000001.1"/>
</dbReference>
<dbReference type="EMBL" id="JADBEF010000001">
    <property type="protein sequence ID" value="MBE1557358.1"/>
    <property type="molecule type" value="Genomic_DNA"/>
</dbReference>
<reference evidence="1 2" key="1">
    <citation type="submission" date="2020-10" db="EMBL/GenBank/DDBJ databases">
        <title>Sequencing the genomes of 1000 actinobacteria strains.</title>
        <authorList>
            <person name="Klenk H.-P."/>
        </authorList>
    </citation>
    <scope>NUCLEOTIDE SEQUENCE [LARGE SCALE GENOMIC DNA]</scope>
    <source>
        <strain evidence="1 2">DSM 43748</strain>
    </source>
</reference>
<comment type="caution">
    <text evidence="1">The sequence shown here is derived from an EMBL/GenBank/DDBJ whole genome shotgun (WGS) entry which is preliminary data.</text>
</comment>
<name>A0ABR9K5S1_9ACTN</name>
<dbReference type="Proteomes" id="UP000661607">
    <property type="component" value="Unassembled WGS sequence"/>
</dbReference>
<gene>
    <name evidence="1" type="ORF">H4W81_000137</name>
</gene>
<proteinExistence type="predicted"/>
<accession>A0ABR9K5S1</accession>
<evidence type="ECO:0000313" key="2">
    <source>
        <dbReference type="Proteomes" id="UP000661607"/>
    </source>
</evidence>